<gene>
    <name evidence="2" type="ORF">HK100_008824</name>
</gene>
<dbReference type="SUPFAM" id="SSF52200">
    <property type="entry name" value="Toll/Interleukin receptor TIR domain"/>
    <property type="match status" value="1"/>
</dbReference>
<evidence type="ECO:0000259" key="1">
    <source>
        <dbReference type="Pfam" id="PF13676"/>
    </source>
</evidence>
<dbReference type="AlphaFoldDB" id="A0AAD5SQ96"/>
<dbReference type="Pfam" id="PF13676">
    <property type="entry name" value="TIR_2"/>
    <property type="match status" value="1"/>
</dbReference>
<comment type="caution">
    <text evidence="2">The sequence shown here is derived from an EMBL/GenBank/DDBJ whole genome shotgun (WGS) entry which is preliminary data.</text>
</comment>
<dbReference type="Proteomes" id="UP001211907">
    <property type="component" value="Unassembled WGS sequence"/>
</dbReference>
<accession>A0AAD5SQ96</accession>
<dbReference type="InterPro" id="IPR035897">
    <property type="entry name" value="Toll_tir_struct_dom_sf"/>
</dbReference>
<dbReference type="InterPro" id="IPR000157">
    <property type="entry name" value="TIR_dom"/>
</dbReference>
<dbReference type="PANTHER" id="PTHR46270:SF2">
    <property type="entry name" value="TIR DOMAIN-CONTAINING PROTEIN"/>
    <property type="match status" value="1"/>
</dbReference>
<organism evidence="2 3">
    <name type="scientific">Physocladia obscura</name>
    <dbReference type="NCBI Taxonomy" id="109957"/>
    <lineage>
        <taxon>Eukaryota</taxon>
        <taxon>Fungi</taxon>
        <taxon>Fungi incertae sedis</taxon>
        <taxon>Chytridiomycota</taxon>
        <taxon>Chytridiomycota incertae sedis</taxon>
        <taxon>Chytridiomycetes</taxon>
        <taxon>Chytridiales</taxon>
        <taxon>Chytriomycetaceae</taxon>
        <taxon>Physocladia</taxon>
    </lineage>
</organism>
<feature type="domain" description="TIR" evidence="1">
    <location>
        <begin position="12"/>
        <end position="69"/>
    </location>
</feature>
<proteinExistence type="predicted"/>
<evidence type="ECO:0000313" key="3">
    <source>
        <dbReference type="Proteomes" id="UP001211907"/>
    </source>
</evidence>
<evidence type="ECO:0000313" key="2">
    <source>
        <dbReference type="EMBL" id="KAJ3086072.1"/>
    </source>
</evidence>
<protein>
    <recommendedName>
        <fullName evidence="1">TIR domain-containing protein</fullName>
    </recommendedName>
</protein>
<name>A0AAD5SQ96_9FUNG</name>
<dbReference type="GO" id="GO:0007165">
    <property type="term" value="P:signal transduction"/>
    <property type="evidence" value="ECO:0007669"/>
    <property type="project" value="InterPro"/>
</dbReference>
<dbReference type="PANTHER" id="PTHR46270">
    <property type="entry name" value="ARMADILLO-TYPE FOLD-RELATED"/>
    <property type="match status" value="1"/>
</dbReference>
<reference evidence="2" key="1">
    <citation type="submission" date="2020-05" db="EMBL/GenBank/DDBJ databases">
        <title>Phylogenomic resolution of chytrid fungi.</title>
        <authorList>
            <person name="Stajich J.E."/>
            <person name="Amses K."/>
            <person name="Simmons R."/>
            <person name="Seto K."/>
            <person name="Myers J."/>
            <person name="Bonds A."/>
            <person name="Quandt C.A."/>
            <person name="Barry K."/>
            <person name="Liu P."/>
            <person name="Grigoriev I."/>
            <person name="Longcore J.E."/>
            <person name="James T.Y."/>
        </authorList>
    </citation>
    <scope>NUCLEOTIDE SEQUENCE</scope>
    <source>
        <strain evidence="2">JEL0513</strain>
    </source>
</reference>
<keyword evidence="3" id="KW-1185">Reference proteome</keyword>
<dbReference type="EMBL" id="JADGJH010004372">
    <property type="protein sequence ID" value="KAJ3086072.1"/>
    <property type="molecule type" value="Genomic_DNA"/>
</dbReference>
<dbReference type="Gene3D" id="3.40.50.10140">
    <property type="entry name" value="Toll/interleukin-1 receptor homology (TIR) domain"/>
    <property type="match status" value="1"/>
</dbReference>
<sequence>MVKAIQDHIPELDIWMDIHHMEDNINKGMAKGIADSAVVIVCMCKEYLTSENCNLEIQFAKDLKKKRIAARFFSESDDEIAEYSLNSEMNVPFLLTTGALHANFKEFLPGCSEWKDAVEIVVKQIKILVPRFKQPSVNSSDLFYATTS</sequence>